<sequence length="288" mass="34287">MKQEDIDRFVEHNLKNFSVNSTGWNDIIKQMLFEFAIGGWNLEKDVFGKEKFGELRCYTYSENPELNAVIKDITSKYTDLSVKTCEICGSEGKKRGVDSWETTLCLNHYLDRKSIIDIDDDQNIKVGKKVILNIKDIAKAEIDYDLQRLHLFKNKKADHQTQANSFSWQEPNYYLLLRKVPLHLFPEDQEKRISELFQNLQYCEICGHKAVHQKSCLRCHQEHWSDSGYFIEDYGEKSNYIKSCQLDIFTDEDDYEKYFKYDRSFEKSPDHQILFSHHDLREYEKIHF</sequence>
<evidence type="ECO:0000313" key="2">
    <source>
        <dbReference type="Proteomes" id="UP000236413"/>
    </source>
</evidence>
<accession>A0A316WHY7</accession>
<name>A0A316WHY7_9FLAO</name>
<dbReference type="AlphaFoldDB" id="A0A316WHY7"/>
<proteinExistence type="predicted"/>
<reference evidence="1 2" key="1">
    <citation type="submission" date="2018-04" db="EMBL/GenBank/DDBJ databases">
        <title>Chryseobacterium oncorhynchi 701B-08T from rainbow trout, and Chryseobacterium viscerum 687B-08T from diseased fish.</title>
        <authorList>
            <person name="Jeong J.-J."/>
            <person name="Lee Y.J."/>
            <person name="Pathiraja D."/>
            <person name="Park B."/>
            <person name="Choi I.-G."/>
            <person name="Kim K.D."/>
        </authorList>
    </citation>
    <scope>NUCLEOTIDE SEQUENCE [LARGE SCALE GENOMIC DNA]</scope>
    <source>
        <strain evidence="1 2">687B-08</strain>
    </source>
</reference>
<evidence type="ECO:0000313" key="1">
    <source>
        <dbReference type="EMBL" id="PWN61014.1"/>
    </source>
</evidence>
<organism evidence="1 2">
    <name type="scientific">Chryseobacterium viscerum</name>
    <dbReference type="NCBI Taxonomy" id="1037377"/>
    <lineage>
        <taxon>Bacteria</taxon>
        <taxon>Pseudomonadati</taxon>
        <taxon>Bacteroidota</taxon>
        <taxon>Flavobacteriia</taxon>
        <taxon>Flavobacteriales</taxon>
        <taxon>Weeksellaceae</taxon>
        <taxon>Chryseobacterium group</taxon>
        <taxon>Chryseobacterium</taxon>
    </lineage>
</organism>
<dbReference type="RefSeq" id="WP_103234670.1">
    <property type="nucleotide sequence ID" value="NZ_PPEG02000005.1"/>
</dbReference>
<dbReference type="Proteomes" id="UP000236413">
    <property type="component" value="Unassembled WGS sequence"/>
</dbReference>
<protein>
    <submittedName>
        <fullName evidence="1">Uncharacterized protein</fullName>
    </submittedName>
</protein>
<comment type="caution">
    <text evidence="1">The sequence shown here is derived from an EMBL/GenBank/DDBJ whole genome shotgun (WGS) entry which is preliminary data.</text>
</comment>
<dbReference type="EMBL" id="PPEG02000005">
    <property type="protein sequence ID" value="PWN61014.1"/>
    <property type="molecule type" value="Genomic_DNA"/>
</dbReference>
<gene>
    <name evidence="1" type="ORF">C1634_013200</name>
</gene>